<name>A0ABM6FNY5_9ACTN</name>
<sequence>MTTQHLDISPTIEPNSDQVNADDLIGGPQTVTITDVTKGSSEQPVNIHLAEHPHRAYRPSKSMRRVLVAAWGTDAAAYIGRRLTLYRDPDITFGREKVGGIRISAMSGIDKPLTVPLTVSRGKRARVTIQPLPDAPKPPSVDQVAACTDMDTLREWWRISPDDIRQIITARREELLDPDPEPEITFDGPAFDQTQES</sequence>
<accession>A0ABM6FNY5</accession>
<feature type="region of interest" description="Disordered" evidence="1">
    <location>
        <begin position="172"/>
        <end position="197"/>
    </location>
</feature>
<gene>
    <name evidence="2" type="ORF">A8L58_15945</name>
</gene>
<reference evidence="2 3" key="1">
    <citation type="journal article" date="2016" name="Plant Dis.">
        <title>Improved production of propionic acid using genome shuffling.</title>
        <authorList>
            <person name="Luna-Flores C.H."/>
            <person name="Palfreyman R.W."/>
            <person name="Kromer J.O."/>
            <person name="Nielsen L.K."/>
            <person name="Marcellin E."/>
        </authorList>
    </citation>
    <scope>NUCLEOTIDE SEQUENCE [LARGE SCALE GENOMIC DNA]</scope>
    <source>
        <strain evidence="2 3">F3E8</strain>
    </source>
</reference>
<evidence type="ECO:0000256" key="1">
    <source>
        <dbReference type="SAM" id="MobiDB-lite"/>
    </source>
</evidence>
<organism evidence="2 3">
    <name type="scientific">Acidipropionibacterium acidipropionici</name>
    <dbReference type="NCBI Taxonomy" id="1748"/>
    <lineage>
        <taxon>Bacteria</taxon>
        <taxon>Bacillati</taxon>
        <taxon>Actinomycetota</taxon>
        <taxon>Actinomycetes</taxon>
        <taxon>Propionibacteriales</taxon>
        <taxon>Propionibacteriaceae</taxon>
        <taxon>Acidipropionibacterium</taxon>
    </lineage>
</organism>
<evidence type="ECO:0000313" key="2">
    <source>
        <dbReference type="EMBL" id="AOZ47929.1"/>
    </source>
</evidence>
<evidence type="ECO:0000313" key="3">
    <source>
        <dbReference type="Proteomes" id="UP000178666"/>
    </source>
</evidence>
<dbReference type="EMBL" id="CP015970">
    <property type="protein sequence ID" value="AOZ47929.1"/>
    <property type="molecule type" value="Genomic_DNA"/>
</dbReference>
<dbReference type="Proteomes" id="UP000178666">
    <property type="component" value="Chromosome"/>
</dbReference>
<proteinExistence type="predicted"/>
<dbReference type="RefSeq" id="WP_071001153.1">
    <property type="nucleotide sequence ID" value="NZ_CP014352.1"/>
</dbReference>
<keyword evidence="3" id="KW-1185">Reference proteome</keyword>
<protein>
    <submittedName>
        <fullName evidence="2">Uncharacterized protein</fullName>
    </submittedName>
</protein>